<evidence type="ECO:0000256" key="2">
    <source>
        <dbReference type="SAM" id="SignalP"/>
    </source>
</evidence>
<feature type="signal peptide" evidence="2">
    <location>
        <begin position="1"/>
        <end position="18"/>
    </location>
</feature>
<dbReference type="InterPro" id="IPR026444">
    <property type="entry name" value="Secre_tail"/>
</dbReference>
<evidence type="ECO:0000313" key="4">
    <source>
        <dbReference type="EMBL" id="NMH27481.1"/>
    </source>
</evidence>
<dbReference type="AlphaFoldDB" id="A0A972FK65"/>
<keyword evidence="5" id="KW-1185">Reference proteome</keyword>
<accession>A0A972FK65</accession>
<feature type="domain" description="Secretion system C-terminal sorting" evidence="3">
    <location>
        <begin position="282"/>
        <end position="346"/>
    </location>
</feature>
<comment type="caution">
    <text evidence="4">The sequence shown here is derived from an EMBL/GenBank/DDBJ whole genome shotgun (WGS) entry which is preliminary data.</text>
</comment>
<dbReference type="RefSeq" id="WP_169526486.1">
    <property type="nucleotide sequence ID" value="NZ_JAAMPU010000101.1"/>
</dbReference>
<evidence type="ECO:0000313" key="5">
    <source>
        <dbReference type="Proteomes" id="UP000712080"/>
    </source>
</evidence>
<keyword evidence="1 2" id="KW-0732">Signal</keyword>
<dbReference type="Pfam" id="PF18962">
    <property type="entry name" value="Por_Secre_tail"/>
    <property type="match status" value="1"/>
</dbReference>
<feature type="chain" id="PRO_5036776201" evidence="2">
    <location>
        <begin position="19"/>
        <end position="348"/>
    </location>
</feature>
<evidence type="ECO:0000256" key="1">
    <source>
        <dbReference type="ARBA" id="ARBA00022729"/>
    </source>
</evidence>
<name>A0A972FK65_9FLAO</name>
<dbReference type="EMBL" id="JAAMPU010000101">
    <property type="protein sequence ID" value="NMH27481.1"/>
    <property type="molecule type" value="Genomic_DNA"/>
</dbReference>
<dbReference type="NCBIfam" id="TIGR04183">
    <property type="entry name" value="Por_Secre_tail"/>
    <property type="match status" value="1"/>
</dbReference>
<sequence length="348" mass="38021">MKRKLLLSFFVFSIAAYAQQPISHFQGTLPVSGDVDGVTERFYFRGIPSVPVDQSPQGVNASWDFSAVSFILDHHDYKNSIPDSQATTNYPGCNFQTTITEDIPEETANVYANYTDGAYSILRADGEIMTLDYSVNNAFVGQFPMDYGYISSDATGGNFTYNGSLGTFQGTFAGTLDSYFDAYGTLSYKNDDGVTASTTVSRLKVTQVISLSVPFLPDAGNLIQTSYYYFSEDEFGIWPFIRSIETTLVVPILGINENLVILEKGTDAFLGTPDATLASVSIYPNPTSSVLHVNSQHLLKSVELFSIDGKKISKSPGNSIDVSNLNSGLYRVGIDNGSGIIYKKFIKK</sequence>
<gene>
    <name evidence="4" type="ORF">G6047_05505</name>
</gene>
<dbReference type="Proteomes" id="UP000712080">
    <property type="component" value="Unassembled WGS sequence"/>
</dbReference>
<protein>
    <submittedName>
        <fullName evidence="4">T9SS type A sorting domain-containing protein</fullName>
    </submittedName>
</protein>
<organism evidence="4 5">
    <name type="scientific">Flavobacterium silvaticum</name>
    <dbReference type="NCBI Taxonomy" id="1852020"/>
    <lineage>
        <taxon>Bacteria</taxon>
        <taxon>Pseudomonadati</taxon>
        <taxon>Bacteroidota</taxon>
        <taxon>Flavobacteriia</taxon>
        <taxon>Flavobacteriales</taxon>
        <taxon>Flavobacteriaceae</taxon>
        <taxon>Flavobacterium</taxon>
    </lineage>
</organism>
<proteinExistence type="predicted"/>
<evidence type="ECO:0000259" key="3">
    <source>
        <dbReference type="Pfam" id="PF18962"/>
    </source>
</evidence>
<reference evidence="4" key="1">
    <citation type="submission" date="2020-02" db="EMBL/GenBank/DDBJ databases">
        <title>Flavobacterium sp. genome.</title>
        <authorList>
            <person name="Jung H.S."/>
            <person name="Baek J.H."/>
            <person name="Jeon C.O."/>
        </authorList>
    </citation>
    <scope>NUCLEOTIDE SEQUENCE</scope>
    <source>
        <strain evidence="4">SE-s28</strain>
    </source>
</reference>